<evidence type="ECO:0000259" key="7">
    <source>
        <dbReference type="Pfam" id="PF01432"/>
    </source>
</evidence>
<dbReference type="GO" id="GO:0004222">
    <property type="term" value="F:metalloendopeptidase activity"/>
    <property type="evidence" value="ECO:0007669"/>
    <property type="project" value="InterPro"/>
</dbReference>
<proteinExistence type="predicted"/>
<evidence type="ECO:0000313" key="8">
    <source>
        <dbReference type="EMBL" id="GAJ13812.1"/>
    </source>
</evidence>
<evidence type="ECO:0000256" key="4">
    <source>
        <dbReference type="ARBA" id="ARBA00022801"/>
    </source>
</evidence>
<evidence type="ECO:0000256" key="3">
    <source>
        <dbReference type="ARBA" id="ARBA00022723"/>
    </source>
</evidence>
<evidence type="ECO:0000256" key="2">
    <source>
        <dbReference type="ARBA" id="ARBA00022670"/>
    </source>
</evidence>
<name>X1VAH5_9ZZZZ</name>
<evidence type="ECO:0000256" key="6">
    <source>
        <dbReference type="ARBA" id="ARBA00023049"/>
    </source>
</evidence>
<keyword evidence="6" id="KW-0482">Metalloprotease</keyword>
<dbReference type="EMBL" id="BARW01031172">
    <property type="protein sequence ID" value="GAJ13812.1"/>
    <property type="molecule type" value="Genomic_DNA"/>
</dbReference>
<reference evidence="8" key="1">
    <citation type="journal article" date="2014" name="Front. Microbiol.">
        <title>High frequency of phylogenetically diverse reductive dehalogenase-homologous genes in deep subseafloor sedimentary metagenomes.</title>
        <authorList>
            <person name="Kawai M."/>
            <person name="Futagami T."/>
            <person name="Toyoda A."/>
            <person name="Takaki Y."/>
            <person name="Nishi S."/>
            <person name="Hori S."/>
            <person name="Arai W."/>
            <person name="Tsubouchi T."/>
            <person name="Morono Y."/>
            <person name="Uchiyama I."/>
            <person name="Ito T."/>
            <person name="Fujiyama A."/>
            <person name="Inagaki F."/>
            <person name="Takami H."/>
        </authorList>
    </citation>
    <scope>NUCLEOTIDE SEQUENCE</scope>
    <source>
        <strain evidence="8">Expedition CK06-06</strain>
    </source>
</reference>
<keyword evidence="5" id="KW-0862">Zinc</keyword>
<feature type="domain" description="Peptidase M3A/M3B catalytic" evidence="7">
    <location>
        <begin position="70"/>
        <end position="133"/>
    </location>
</feature>
<dbReference type="InterPro" id="IPR001567">
    <property type="entry name" value="Pept_M3A_M3B_dom"/>
</dbReference>
<dbReference type="Pfam" id="PF01432">
    <property type="entry name" value="Peptidase_M3"/>
    <property type="match status" value="1"/>
</dbReference>
<organism evidence="8">
    <name type="scientific">marine sediment metagenome</name>
    <dbReference type="NCBI Taxonomy" id="412755"/>
    <lineage>
        <taxon>unclassified sequences</taxon>
        <taxon>metagenomes</taxon>
        <taxon>ecological metagenomes</taxon>
    </lineage>
</organism>
<keyword evidence="3" id="KW-0479">Metal-binding</keyword>
<dbReference type="GO" id="GO:0006508">
    <property type="term" value="P:proteolysis"/>
    <property type="evidence" value="ECO:0007669"/>
    <property type="project" value="UniProtKB-KW"/>
</dbReference>
<keyword evidence="4" id="KW-0378">Hydrolase</keyword>
<protein>
    <recommendedName>
        <fullName evidence="7">Peptidase M3A/M3B catalytic domain-containing protein</fullName>
    </recommendedName>
</protein>
<dbReference type="SUPFAM" id="SSF55486">
    <property type="entry name" value="Metalloproteases ('zincins'), catalytic domain"/>
    <property type="match status" value="2"/>
</dbReference>
<evidence type="ECO:0000256" key="5">
    <source>
        <dbReference type="ARBA" id="ARBA00022833"/>
    </source>
</evidence>
<gene>
    <name evidence="8" type="ORF">S12H4_49651</name>
</gene>
<comment type="cofactor">
    <cofactor evidence="1">
        <name>Zn(2+)</name>
        <dbReference type="ChEBI" id="CHEBI:29105"/>
    </cofactor>
</comment>
<sequence>MFAIHHFDNCRAAASFGDNIPETVYENLIKTVKSNLAPFFKYMDFRKQTLALSELHFYDTYVPIVSDVTFVYKYATGVSAAIALADKVVNEGQSARDAYLNFLMLGGSKFPLDGLVDAGVDMRSPEPIKRAIKYFSDLVDRLMDACQEL</sequence>
<dbReference type="InterPro" id="IPR042088">
    <property type="entry name" value="OligoPept_F_C"/>
</dbReference>
<keyword evidence="2" id="KW-0645">Protease</keyword>
<evidence type="ECO:0000256" key="1">
    <source>
        <dbReference type="ARBA" id="ARBA00001947"/>
    </source>
</evidence>
<comment type="caution">
    <text evidence="8">The sequence shown here is derived from an EMBL/GenBank/DDBJ whole genome shotgun (WGS) entry which is preliminary data.</text>
</comment>
<dbReference type="AlphaFoldDB" id="X1VAH5"/>
<accession>X1VAH5</accession>
<dbReference type="GO" id="GO:0046872">
    <property type="term" value="F:metal ion binding"/>
    <property type="evidence" value="ECO:0007669"/>
    <property type="project" value="UniProtKB-KW"/>
</dbReference>
<dbReference type="Gene3D" id="1.10.1370.20">
    <property type="entry name" value="Oligoendopeptidase f, C-terminal domain"/>
    <property type="match status" value="2"/>
</dbReference>